<evidence type="ECO:0000256" key="1">
    <source>
        <dbReference type="ARBA" id="ARBA00023015"/>
    </source>
</evidence>
<evidence type="ECO:0000256" key="3">
    <source>
        <dbReference type="ARBA" id="ARBA00023125"/>
    </source>
</evidence>
<feature type="domain" description="RNA polymerase sigma-70" evidence="6">
    <location>
        <begin position="67"/>
        <end position="80"/>
    </location>
</feature>
<dbReference type="InterPro" id="IPR007624">
    <property type="entry name" value="RNA_pol_sigma70_r3"/>
</dbReference>
<reference evidence="8 9" key="1">
    <citation type="submission" date="2023-04" db="EMBL/GenBank/DDBJ databases">
        <title>Spirochaete genome identified in red abalone sample constitutes a novel genus.</title>
        <authorList>
            <person name="Sharma S.P."/>
            <person name="Purcell C.M."/>
            <person name="Hyde J.R."/>
            <person name="Severin A.J."/>
        </authorList>
    </citation>
    <scope>NUCLEOTIDE SEQUENCE [LARGE SCALE GENOMIC DNA]</scope>
    <source>
        <strain evidence="8 9">SP-2023</strain>
    </source>
</reference>
<dbReference type="PANTHER" id="PTHR30603:SF47">
    <property type="entry name" value="RNA POLYMERASE SIGMA FACTOR SIGD, CHLOROPLASTIC"/>
    <property type="match status" value="1"/>
</dbReference>
<evidence type="ECO:0000256" key="4">
    <source>
        <dbReference type="ARBA" id="ARBA00023163"/>
    </source>
</evidence>
<feature type="domain" description="RNA polymerase sigma-70" evidence="7">
    <location>
        <begin position="235"/>
        <end position="261"/>
    </location>
</feature>
<dbReference type="EMBL" id="CP123443">
    <property type="protein sequence ID" value="WGK69770.1"/>
    <property type="molecule type" value="Genomic_DNA"/>
</dbReference>
<evidence type="ECO:0000259" key="7">
    <source>
        <dbReference type="PROSITE" id="PS00716"/>
    </source>
</evidence>
<dbReference type="InterPro" id="IPR050239">
    <property type="entry name" value="Sigma-70_RNA_pol_init_factors"/>
</dbReference>
<protein>
    <recommendedName>
        <fullName evidence="5">RNA polymerase sigma factor</fullName>
    </recommendedName>
</protein>
<keyword evidence="1 5" id="KW-0805">Transcription regulation</keyword>
<dbReference type="InterPro" id="IPR013324">
    <property type="entry name" value="RNA_pol_sigma_r3/r4-like"/>
</dbReference>
<dbReference type="Gene3D" id="1.10.10.10">
    <property type="entry name" value="Winged helix-like DNA-binding domain superfamily/Winged helix DNA-binding domain"/>
    <property type="match status" value="2"/>
</dbReference>
<comment type="similarity">
    <text evidence="5">Belongs to the sigma-70 factor family.</text>
</comment>
<dbReference type="Pfam" id="PF04545">
    <property type="entry name" value="Sigma70_r4"/>
    <property type="match status" value="1"/>
</dbReference>
<dbReference type="Pfam" id="PF00140">
    <property type="entry name" value="Sigma70_r1_2"/>
    <property type="match status" value="1"/>
</dbReference>
<dbReference type="Gene3D" id="1.20.120.1810">
    <property type="match status" value="1"/>
</dbReference>
<keyword evidence="9" id="KW-1185">Reference proteome</keyword>
<dbReference type="NCBIfam" id="TIGR02937">
    <property type="entry name" value="sigma70-ECF"/>
    <property type="match status" value="1"/>
</dbReference>
<dbReference type="InterPro" id="IPR000943">
    <property type="entry name" value="RNA_pol_sigma70"/>
</dbReference>
<dbReference type="InterPro" id="IPR014284">
    <property type="entry name" value="RNA_pol_sigma-70_dom"/>
</dbReference>
<dbReference type="RefSeq" id="WP_326927957.1">
    <property type="nucleotide sequence ID" value="NZ_CP123443.1"/>
</dbReference>
<dbReference type="PROSITE" id="PS00715">
    <property type="entry name" value="SIGMA70_1"/>
    <property type="match status" value="1"/>
</dbReference>
<gene>
    <name evidence="8" type="ORF">P0082_02590</name>
</gene>
<proteinExistence type="inferred from homology"/>
<dbReference type="SUPFAM" id="SSF88946">
    <property type="entry name" value="Sigma2 domain of RNA polymerase sigma factors"/>
    <property type="match status" value="1"/>
</dbReference>
<accession>A0ABY8MIB7</accession>
<dbReference type="Pfam" id="PF04539">
    <property type="entry name" value="Sigma70_r3"/>
    <property type="match status" value="1"/>
</dbReference>
<evidence type="ECO:0000313" key="9">
    <source>
        <dbReference type="Proteomes" id="UP001228690"/>
    </source>
</evidence>
<dbReference type="Pfam" id="PF04542">
    <property type="entry name" value="Sigma70_r2"/>
    <property type="match status" value="1"/>
</dbReference>
<name>A0ABY8MIB7_9SPIO</name>
<comment type="function">
    <text evidence="5">Sigma factors are initiation factors that promote the attachment of RNA polymerase to specific initiation sites and are then released.</text>
</comment>
<dbReference type="InterPro" id="IPR036388">
    <property type="entry name" value="WH-like_DNA-bd_sf"/>
</dbReference>
<dbReference type="PRINTS" id="PR00046">
    <property type="entry name" value="SIGMA70FCT"/>
</dbReference>
<evidence type="ECO:0000256" key="5">
    <source>
        <dbReference type="RuleBase" id="RU362124"/>
    </source>
</evidence>
<organism evidence="8 9">
    <name type="scientific">Candidatus Haliotispira prima</name>
    <dbReference type="NCBI Taxonomy" id="3034016"/>
    <lineage>
        <taxon>Bacteria</taxon>
        <taxon>Pseudomonadati</taxon>
        <taxon>Spirochaetota</taxon>
        <taxon>Spirochaetia</taxon>
        <taxon>Spirochaetales</taxon>
        <taxon>Spirochaetaceae</taxon>
        <taxon>Candidatus Haliotispira</taxon>
    </lineage>
</organism>
<evidence type="ECO:0000313" key="8">
    <source>
        <dbReference type="EMBL" id="WGK69770.1"/>
    </source>
</evidence>
<keyword evidence="3 5" id="KW-0238">DNA-binding</keyword>
<dbReference type="InterPro" id="IPR007630">
    <property type="entry name" value="RNA_pol_sigma70_r4"/>
</dbReference>
<dbReference type="PIRSF" id="PIRSF000770">
    <property type="entry name" value="RNA_pol_sigma-SigE/K"/>
    <property type="match status" value="1"/>
</dbReference>
<keyword evidence="4 5" id="KW-0804">Transcription</keyword>
<dbReference type="SUPFAM" id="SSF88659">
    <property type="entry name" value="Sigma3 and sigma4 domains of RNA polymerase sigma factors"/>
    <property type="match status" value="2"/>
</dbReference>
<dbReference type="Proteomes" id="UP001228690">
    <property type="component" value="Chromosome"/>
</dbReference>
<evidence type="ECO:0000259" key="6">
    <source>
        <dbReference type="PROSITE" id="PS00715"/>
    </source>
</evidence>
<dbReference type="InterPro" id="IPR013325">
    <property type="entry name" value="RNA_pol_sigma_r2"/>
</dbReference>
<dbReference type="InterPro" id="IPR007627">
    <property type="entry name" value="RNA_pol_sigma70_r2"/>
</dbReference>
<dbReference type="PANTHER" id="PTHR30603">
    <property type="entry name" value="RNA POLYMERASE SIGMA FACTOR RPO"/>
    <property type="match status" value="1"/>
</dbReference>
<sequence length="276" mass="31570">MDEKDALGIYLKGIKNIPLISREEENRLALAAREGNIEARNKLVQSHLRFVISVAKKYQNNGMALEDLISEGNIGLIHALEHYDVGRGLHFISYAVWWVRQSILKALNEQARSIRLPTNRSNQLRQIEKRSKEIRDASGTTPEFEEVVELLEYTLSDMREIRNIAQEMISLNQKQSDDGSPSLEDQVATDAYSPEEQALLSCMSDDVFGALKILRDKEADILVRRFGLDGRESMSLRQIALVYKLTKERVRQIEKQALQTLQNSPKTRHLEEYCAS</sequence>
<dbReference type="PROSITE" id="PS00716">
    <property type="entry name" value="SIGMA70_2"/>
    <property type="match status" value="1"/>
</dbReference>
<keyword evidence="2 5" id="KW-0731">Sigma factor</keyword>
<evidence type="ECO:0000256" key="2">
    <source>
        <dbReference type="ARBA" id="ARBA00023082"/>
    </source>
</evidence>
<dbReference type="InterPro" id="IPR009042">
    <property type="entry name" value="RNA_pol_sigma70_r1_2"/>
</dbReference>